<reference evidence="1" key="1">
    <citation type="submission" date="2021-02" db="EMBL/GenBank/DDBJ databases">
        <authorList>
            <person name="Nowell W R."/>
        </authorList>
    </citation>
    <scope>NUCLEOTIDE SEQUENCE</scope>
    <source>
        <strain evidence="1">Ploen Becks lab</strain>
    </source>
</reference>
<evidence type="ECO:0000313" key="2">
    <source>
        <dbReference type="Proteomes" id="UP000663879"/>
    </source>
</evidence>
<evidence type="ECO:0000313" key="1">
    <source>
        <dbReference type="EMBL" id="CAF0844056.1"/>
    </source>
</evidence>
<organism evidence="1 2">
    <name type="scientific">Brachionus calyciflorus</name>
    <dbReference type="NCBI Taxonomy" id="104777"/>
    <lineage>
        <taxon>Eukaryota</taxon>
        <taxon>Metazoa</taxon>
        <taxon>Spiralia</taxon>
        <taxon>Gnathifera</taxon>
        <taxon>Rotifera</taxon>
        <taxon>Eurotatoria</taxon>
        <taxon>Monogononta</taxon>
        <taxon>Pseudotrocha</taxon>
        <taxon>Ploima</taxon>
        <taxon>Brachionidae</taxon>
        <taxon>Brachionus</taxon>
    </lineage>
</organism>
<sequence>MVAEYKNVFAAVVSSTCVTVLASLPKIITEPKHVIISSMIAGGVGIAKYKFNWTSLGFHKNEIVEKKDKN</sequence>
<accession>A0A813VN41</accession>
<proteinExistence type="predicted"/>
<comment type="caution">
    <text evidence="1">The sequence shown here is derived from an EMBL/GenBank/DDBJ whole genome shotgun (WGS) entry which is preliminary data.</text>
</comment>
<dbReference type="Proteomes" id="UP000663879">
    <property type="component" value="Unassembled WGS sequence"/>
</dbReference>
<name>A0A813VN41_9BILA</name>
<gene>
    <name evidence="1" type="ORF">OXX778_LOCUS8607</name>
</gene>
<protein>
    <submittedName>
        <fullName evidence="1">Uncharacterized protein</fullName>
    </submittedName>
</protein>
<keyword evidence="2" id="KW-1185">Reference proteome</keyword>
<dbReference type="EMBL" id="CAJNOC010001199">
    <property type="protein sequence ID" value="CAF0844056.1"/>
    <property type="molecule type" value="Genomic_DNA"/>
</dbReference>
<dbReference type="AlphaFoldDB" id="A0A813VN41"/>